<protein>
    <submittedName>
        <fullName evidence="2">Uncharacterized protein</fullName>
    </submittedName>
</protein>
<dbReference type="AlphaFoldDB" id="A0A1M5EGD4"/>
<organism evidence="2 3">
    <name type="scientific">Dysgonomonas macrotermitis</name>
    <dbReference type="NCBI Taxonomy" id="1346286"/>
    <lineage>
        <taxon>Bacteria</taxon>
        <taxon>Pseudomonadati</taxon>
        <taxon>Bacteroidota</taxon>
        <taxon>Bacteroidia</taxon>
        <taxon>Bacteroidales</taxon>
        <taxon>Dysgonomonadaceae</taxon>
        <taxon>Dysgonomonas</taxon>
    </lineage>
</organism>
<evidence type="ECO:0000313" key="2">
    <source>
        <dbReference type="EMBL" id="SHF78204.1"/>
    </source>
</evidence>
<dbReference type="RefSeq" id="WP_062182221.1">
    <property type="nucleotide sequence ID" value="NZ_BBXL01000016.1"/>
</dbReference>
<accession>A0A1M5EGD4</accession>
<name>A0A1M5EGD4_9BACT</name>
<keyword evidence="3" id="KW-1185">Reference proteome</keyword>
<dbReference type="PROSITE" id="PS51257">
    <property type="entry name" value="PROKAR_LIPOPROTEIN"/>
    <property type="match status" value="1"/>
</dbReference>
<evidence type="ECO:0000256" key="1">
    <source>
        <dbReference type="SAM" id="SignalP"/>
    </source>
</evidence>
<feature type="signal peptide" evidence="1">
    <location>
        <begin position="1"/>
        <end position="27"/>
    </location>
</feature>
<keyword evidence="1" id="KW-0732">Signal</keyword>
<gene>
    <name evidence="2" type="ORF">SAMN05444362_11025</name>
</gene>
<feature type="chain" id="PRO_5009909826" evidence="1">
    <location>
        <begin position="28"/>
        <end position="326"/>
    </location>
</feature>
<sequence length="326" mass="36960">MKNFPDSSKTYRVLFSFLLLFACVSLSGQIHTDQNGIKTSVLYAISANQAQARRFEVATIGYNSYHWQSTGILIVELFNSHYGTGYEKYTVEIGYSQGAQGDPVVKLIDSQGMYHYAKVTLGEPYDLSTSYNNQKNRAIPVYVDVKYHSTYKVRLTYLRARVNDVTTLNQIKIHETPTPIDIPDFTIPTTLDNHIRVAGTGDHYITNGNVGIGTSTPKEKLDVAGTIRAKEVKVEINAGADYVFDKDYDLKPLSAIEEFVSENKHLPEIPSEKEMQEDGLSVNEFQIKLLKKIEELTLYIIEQDKAMKTQNKNIERLQQELDKLKQ</sequence>
<proteinExistence type="predicted"/>
<dbReference type="STRING" id="1346286.SAMN05444362_11025"/>
<dbReference type="Proteomes" id="UP000184480">
    <property type="component" value="Unassembled WGS sequence"/>
</dbReference>
<dbReference type="EMBL" id="FQUC01000010">
    <property type="protein sequence ID" value="SHF78204.1"/>
    <property type="molecule type" value="Genomic_DNA"/>
</dbReference>
<dbReference type="OrthoDB" id="769954at2"/>
<reference evidence="3" key="1">
    <citation type="submission" date="2016-11" db="EMBL/GenBank/DDBJ databases">
        <authorList>
            <person name="Varghese N."/>
            <person name="Submissions S."/>
        </authorList>
    </citation>
    <scope>NUCLEOTIDE SEQUENCE [LARGE SCALE GENOMIC DNA]</scope>
    <source>
        <strain evidence="3">DSM 27370</strain>
    </source>
</reference>
<evidence type="ECO:0000313" key="3">
    <source>
        <dbReference type="Proteomes" id="UP000184480"/>
    </source>
</evidence>